<gene>
    <name evidence="3" type="ORF">FCM35_KLT13719</name>
</gene>
<dbReference type="PROSITE" id="PS00344">
    <property type="entry name" value="GATA_ZN_FINGER_1"/>
    <property type="match status" value="1"/>
</dbReference>
<dbReference type="SUPFAM" id="SSF57716">
    <property type="entry name" value="Glucocorticoid receptor-like (DNA-binding domain)"/>
    <property type="match status" value="1"/>
</dbReference>
<accession>A0A833QKG2</accession>
<dbReference type="SMART" id="SM00401">
    <property type="entry name" value="ZnF_GATA"/>
    <property type="match status" value="1"/>
</dbReference>
<name>A0A833QKG2_9POAL</name>
<dbReference type="PANTHER" id="PTHR46125">
    <property type="entry name" value="GATA TRANSCRIPTION FACTOR 28"/>
    <property type="match status" value="1"/>
</dbReference>
<dbReference type="EMBL" id="SWLB01000026">
    <property type="protein sequence ID" value="KAF3321503.1"/>
    <property type="molecule type" value="Genomic_DNA"/>
</dbReference>
<dbReference type="Proteomes" id="UP000623129">
    <property type="component" value="Unassembled WGS sequence"/>
</dbReference>
<feature type="domain" description="GATA-type" evidence="2">
    <location>
        <begin position="26"/>
        <end position="53"/>
    </location>
</feature>
<organism evidence="3 4">
    <name type="scientific">Carex littledalei</name>
    <dbReference type="NCBI Taxonomy" id="544730"/>
    <lineage>
        <taxon>Eukaryota</taxon>
        <taxon>Viridiplantae</taxon>
        <taxon>Streptophyta</taxon>
        <taxon>Embryophyta</taxon>
        <taxon>Tracheophyta</taxon>
        <taxon>Spermatophyta</taxon>
        <taxon>Magnoliopsida</taxon>
        <taxon>Liliopsida</taxon>
        <taxon>Poales</taxon>
        <taxon>Cyperaceae</taxon>
        <taxon>Cyperoideae</taxon>
        <taxon>Cariceae</taxon>
        <taxon>Carex</taxon>
        <taxon>Carex subgen. Euthyceras</taxon>
    </lineage>
</organism>
<dbReference type="InterPro" id="IPR045280">
    <property type="entry name" value="TIFY-like"/>
</dbReference>
<dbReference type="GO" id="GO:0008270">
    <property type="term" value="F:zinc ion binding"/>
    <property type="evidence" value="ECO:0007669"/>
    <property type="project" value="InterPro"/>
</dbReference>
<feature type="region of interest" description="Disordered" evidence="1">
    <location>
        <begin position="1"/>
        <end position="24"/>
    </location>
</feature>
<dbReference type="PANTHER" id="PTHR46125:SF24">
    <property type="entry name" value="GATA TRANSCRIPTION FACTOR 18"/>
    <property type="match status" value="1"/>
</dbReference>
<comment type="caution">
    <text evidence="3">The sequence shown here is derived from an EMBL/GenBank/DDBJ whole genome shotgun (WGS) entry which is preliminary data.</text>
</comment>
<dbReference type="Pfam" id="PF00320">
    <property type="entry name" value="GATA"/>
    <property type="match status" value="1"/>
</dbReference>
<dbReference type="InterPro" id="IPR000679">
    <property type="entry name" value="Znf_GATA"/>
</dbReference>
<evidence type="ECO:0000313" key="3">
    <source>
        <dbReference type="EMBL" id="KAF3321503.1"/>
    </source>
</evidence>
<evidence type="ECO:0000256" key="1">
    <source>
        <dbReference type="SAM" id="MobiDB-lite"/>
    </source>
</evidence>
<dbReference type="InterPro" id="IPR013088">
    <property type="entry name" value="Znf_NHR/GATA"/>
</dbReference>
<protein>
    <submittedName>
        <fullName evidence="3">Protein FAR1-RELATED SEQUENCE 5-like protein</fullName>
    </submittedName>
</protein>
<reference evidence="3" key="1">
    <citation type="submission" date="2020-01" db="EMBL/GenBank/DDBJ databases">
        <title>Genome sequence of Kobresia littledalei, the first chromosome-level genome in the family Cyperaceae.</title>
        <authorList>
            <person name="Qu G."/>
        </authorList>
    </citation>
    <scope>NUCLEOTIDE SEQUENCE</scope>
    <source>
        <strain evidence="3">C.B.Clarke</strain>
        <tissue evidence="3">Leaf</tissue>
    </source>
</reference>
<dbReference type="OrthoDB" id="694557at2759"/>
<dbReference type="GO" id="GO:0006355">
    <property type="term" value="P:regulation of DNA-templated transcription"/>
    <property type="evidence" value="ECO:0007669"/>
    <property type="project" value="InterPro"/>
</dbReference>
<dbReference type="AlphaFoldDB" id="A0A833QKG2"/>
<dbReference type="Gene3D" id="3.30.50.10">
    <property type="entry name" value="Erythroid Transcription Factor GATA-1, subunit A"/>
    <property type="match status" value="1"/>
</dbReference>
<sequence>METEQEMDQGDQQTPRGNGINGPTKCRQCGLSSILTSHMRSGPEGRRTLCNACGIAWRKVILYKRME</sequence>
<keyword evidence="4" id="KW-1185">Reference proteome</keyword>
<proteinExistence type="predicted"/>
<evidence type="ECO:0000259" key="2">
    <source>
        <dbReference type="PROSITE" id="PS00344"/>
    </source>
</evidence>
<dbReference type="GO" id="GO:0043565">
    <property type="term" value="F:sequence-specific DNA binding"/>
    <property type="evidence" value="ECO:0007669"/>
    <property type="project" value="InterPro"/>
</dbReference>
<evidence type="ECO:0000313" key="4">
    <source>
        <dbReference type="Proteomes" id="UP000623129"/>
    </source>
</evidence>